<comment type="caution">
    <text evidence="1">The sequence shown here is derived from an EMBL/GenBank/DDBJ whole genome shotgun (WGS) entry which is preliminary data.</text>
</comment>
<name>A0A9P6JD08_MORAP</name>
<accession>A0A9P6JD08</accession>
<dbReference type="AlphaFoldDB" id="A0A9P6JD08"/>
<organism evidence="1 2">
    <name type="scientific">Mortierella alpina</name>
    <name type="common">Oleaginous fungus</name>
    <name type="synonym">Mortierella renispora</name>
    <dbReference type="NCBI Taxonomy" id="64518"/>
    <lineage>
        <taxon>Eukaryota</taxon>
        <taxon>Fungi</taxon>
        <taxon>Fungi incertae sedis</taxon>
        <taxon>Mucoromycota</taxon>
        <taxon>Mortierellomycotina</taxon>
        <taxon>Mortierellomycetes</taxon>
        <taxon>Mortierellales</taxon>
        <taxon>Mortierellaceae</taxon>
        <taxon>Mortierella</taxon>
    </lineage>
</organism>
<evidence type="ECO:0000313" key="2">
    <source>
        <dbReference type="Proteomes" id="UP000738359"/>
    </source>
</evidence>
<dbReference type="Proteomes" id="UP000738359">
    <property type="component" value="Unassembled WGS sequence"/>
</dbReference>
<sequence length="217" mass="22414">MAQLSELLTAPVTPTLVNATAAALCARPVCGQASITVVQNTVTQNCVNTSNKATSDLVYGGASLYAPLREGICQRVSPTNGTFCVTVSAEAIAAYLIQHPSPMGIKSFGNVTFLRQYAETVPKDVLCTACNKAIINPLINYVAKNKATLNAEILKWSGVIETGVKAKCGADFINGADFTNSPTPDTPGPSTAAAIAGAQVPTVVMVLGAVLSIAWAL</sequence>
<dbReference type="OrthoDB" id="2536450at2759"/>
<reference evidence="1" key="1">
    <citation type="journal article" date="2020" name="Fungal Divers.">
        <title>Resolving the Mortierellaceae phylogeny through synthesis of multi-gene phylogenetics and phylogenomics.</title>
        <authorList>
            <person name="Vandepol N."/>
            <person name="Liber J."/>
            <person name="Desiro A."/>
            <person name="Na H."/>
            <person name="Kennedy M."/>
            <person name="Barry K."/>
            <person name="Grigoriev I.V."/>
            <person name="Miller A.N."/>
            <person name="O'Donnell K."/>
            <person name="Stajich J.E."/>
            <person name="Bonito G."/>
        </authorList>
    </citation>
    <scope>NUCLEOTIDE SEQUENCE</scope>
    <source>
        <strain evidence="1">CK1249</strain>
    </source>
</reference>
<evidence type="ECO:0000313" key="1">
    <source>
        <dbReference type="EMBL" id="KAF9967209.1"/>
    </source>
</evidence>
<gene>
    <name evidence="1" type="ORF">BGZ70_010363</name>
</gene>
<proteinExistence type="predicted"/>
<dbReference type="EMBL" id="JAAAHY010000093">
    <property type="protein sequence ID" value="KAF9967209.1"/>
    <property type="molecule type" value="Genomic_DNA"/>
</dbReference>
<protein>
    <submittedName>
        <fullName evidence="1">Uncharacterized protein</fullName>
    </submittedName>
</protein>
<keyword evidence="2" id="KW-1185">Reference proteome</keyword>